<dbReference type="VEuPathDB" id="FungiDB:sscle_04g039150"/>
<dbReference type="Proteomes" id="UP000177798">
    <property type="component" value="Chromosome 4"/>
</dbReference>
<sequence>MAPQSSEDWVVEMANGRMPESLAEIEEMTKQMNHMGLKGAYNLSYVYPGSPFTLTSRPKPEEVREKARSSSQKVLSDWNTLRKIVELHADTSEKRWI</sequence>
<dbReference type="EMBL" id="CP017817">
    <property type="protein sequence ID" value="APA09145.1"/>
    <property type="molecule type" value="Genomic_DNA"/>
</dbReference>
<gene>
    <name evidence="1" type="ORF">sscle_04g039150</name>
</gene>
<dbReference type="AlphaFoldDB" id="A0A1D9Q2G6"/>
<reference evidence="2" key="1">
    <citation type="journal article" date="2017" name="Genome Biol. Evol.">
        <title>The complete genome sequence of the phytopathogenic fungus Sclerotinia sclerotiorum reveals insights into the genome architecture of broad host range pathogens.</title>
        <authorList>
            <person name="Derbyshire M."/>
            <person name="Denton-Giles M."/>
            <person name="Hegedus D."/>
            <person name="Seifbarghy S."/>
            <person name="Rollins J."/>
            <person name="van Kan J."/>
            <person name="Seidl M.F."/>
            <person name="Faino L."/>
            <person name="Mbengue M."/>
            <person name="Navaud O."/>
            <person name="Raffaele S."/>
            <person name="Hammond-Kosack K."/>
            <person name="Heard S."/>
            <person name="Oliver R."/>
        </authorList>
    </citation>
    <scope>NUCLEOTIDE SEQUENCE [LARGE SCALE GENOMIC DNA]</scope>
    <source>
        <strain evidence="2">ATCC 18683 / 1980 / Ss-1</strain>
    </source>
</reference>
<evidence type="ECO:0000313" key="1">
    <source>
        <dbReference type="EMBL" id="APA09145.1"/>
    </source>
</evidence>
<organism evidence="1 2">
    <name type="scientific">Sclerotinia sclerotiorum (strain ATCC 18683 / 1980 / Ss-1)</name>
    <name type="common">White mold</name>
    <name type="synonym">Whetzelinia sclerotiorum</name>
    <dbReference type="NCBI Taxonomy" id="665079"/>
    <lineage>
        <taxon>Eukaryota</taxon>
        <taxon>Fungi</taxon>
        <taxon>Dikarya</taxon>
        <taxon>Ascomycota</taxon>
        <taxon>Pezizomycotina</taxon>
        <taxon>Leotiomycetes</taxon>
        <taxon>Helotiales</taxon>
        <taxon>Sclerotiniaceae</taxon>
        <taxon>Sclerotinia</taxon>
    </lineage>
</organism>
<accession>A0A1D9Q2G6</accession>
<evidence type="ECO:0000313" key="2">
    <source>
        <dbReference type="Proteomes" id="UP000177798"/>
    </source>
</evidence>
<dbReference type="OrthoDB" id="10534761at2759"/>
<dbReference type="KEGG" id="ssl:SS1G_03051"/>
<name>A0A1D9Q2G6_SCLS1</name>
<proteinExistence type="predicted"/>
<dbReference type="RefSeq" id="XP_001596828.1">
    <property type="nucleotide sequence ID" value="XM_001596778.1"/>
</dbReference>
<protein>
    <submittedName>
        <fullName evidence="1">Uncharacterized protein</fullName>
    </submittedName>
</protein>